<keyword evidence="2" id="KW-0732">Signal</keyword>
<protein>
    <recommendedName>
        <fullName evidence="5">Lipoprotein</fullName>
    </recommendedName>
</protein>
<dbReference type="RefSeq" id="WP_073305997.1">
    <property type="nucleotide sequence ID" value="NZ_FRAW01000038.1"/>
</dbReference>
<organism evidence="3 4">
    <name type="scientific">Fibrobacter intestinalis</name>
    <dbReference type="NCBI Taxonomy" id="28122"/>
    <lineage>
        <taxon>Bacteria</taxon>
        <taxon>Pseudomonadati</taxon>
        <taxon>Fibrobacterota</taxon>
        <taxon>Fibrobacteria</taxon>
        <taxon>Fibrobacterales</taxon>
        <taxon>Fibrobacteraceae</taxon>
        <taxon>Fibrobacter</taxon>
    </lineage>
</organism>
<dbReference type="EMBL" id="FRAW01000038">
    <property type="protein sequence ID" value="SHL13983.1"/>
    <property type="molecule type" value="Genomic_DNA"/>
</dbReference>
<dbReference type="AlphaFoldDB" id="A0A1M6Y738"/>
<dbReference type="PROSITE" id="PS51257">
    <property type="entry name" value="PROKAR_LIPOPROTEIN"/>
    <property type="match status" value="1"/>
</dbReference>
<reference evidence="4" key="1">
    <citation type="submission" date="2016-11" db="EMBL/GenBank/DDBJ databases">
        <authorList>
            <person name="Varghese N."/>
            <person name="Submissions S."/>
        </authorList>
    </citation>
    <scope>NUCLEOTIDE SEQUENCE [LARGE SCALE GENOMIC DNA]</scope>
    <source>
        <strain evidence="4">UWOS</strain>
    </source>
</reference>
<evidence type="ECO:0008006" key="5">
    <source>
        <dbReference type="Google" id="ProtNLM"/>
    </source>
</evidence>
<proteinExistence type="predicted"/>
<dbReference type="Proteomes" id="UP000184275">
    <property type="component" value="Unassembled WGS sequence"/>
</dbReference>
<sequence>MKKVVLGSILALLVGCASVQPNDPVAINDALVGFTVNSQGKHWPEALSFVTPDEAEEITDENGLMKEEYRLAASRLRISALKQMPWRVDGRGRLIGIKDVLDDFNKKYIVSEDEKKVGTNLEQMRQERINRTLEKGKRIMAGEDEQKEPEVEVYTNKLTEEEKRKYGSTAELRPPEEEYDGESSTTETSSTEDFSSESSDEPSQVFEPETSNVEEDGYYGPEDDASGATSDF</sequence>
<evidence type="ECO:0000313" key="3">
    <source>
        <dbReference type="EMBL" id="SHL13983.1"/>
    </source>
</evidence>
<feature type="signal peptide" evidence="2">
    <location>
        <begin position="1"/>
        <end position="19"/>
    </location>
</feature>
<name>A0A1M6Y738_9BACT</name>
<feature type="compositionally biased region" description="Low complexity" evidence="1">
    <location>
        <begin position="182"/>
        <end position="193"/>
    </location>
</feature>
<evidence type="ECO:0000256" key="1">
    <source>
        <dbReference type="SAM" id="MobiDB-lite"/>
    </source>
</evidence>
<feature type="chain" id="PRO_5012590536" description="Lipoprotein" evidence="2">
    <location>
        <begin position="20"/>
        <end position="232"/>
    </location>
</feature>
<feature type="compositionally biased region" description="Basic and acidic residues" evidence="1">
    <location>
        <begin position="132"/>
        <end position="141"/>
    </location>
</feature>
<gene>
    <name evidence="3" type="ORF">SAMN05720469_13818</name>
</gene>
<feature type="compositionally biased region" description="Acidic residues" evidence="1">
    <location>
        <begin position="212"/>
        <end position="225"/>
    </location>
</feature>
<keyword evidence="4" id="KW-1185">Reference proteome</keyword>
<evidence type="ECO:0000256" key="2">
    <source>
        <dbReference type="SAM" id="SignalP"/>
    </source>
</evidence>
<evidence type="ECO:0000313" key="4">
    <source>
        <dbReference type="Proteomes" id="UP000184275"/>
    </source>
</evidence>
<feature type="region of interest" description="Disordered" evidence="1">
    <location>
        <begin position="132"/>
        <end position="232"/>
    </location>
</feature>
<accession>A0A1M6Y738</accession>